<evidence type="ECO:0000259" key="11">
    <source>
        <dbReference type="PROSITE" id="PS51202"/>
    </source>
</evidence>
<evidence type="ECO:0000256" key="6">
    <source>
        <dbReference type="ARBA" id="ARBA00023136"/>
    </source>
</evidence>
<keyword evidence="3 10" id="KW-0812">Transmembrane</keyword>
<evidence type="ECO:0000256" key="1">
    <source>
        <dbReference type="ARBA" id="ARBA00004141"/>
    </source>
</evidence>
<dbReference type="RefSeq" id="WP_075444645.1">
    <property type="nucleotide sequence ID" value="NZ_FOQK01000019.1"/>
</dbReference>
<keyword evidence="6 10" id="KW-0472">Membrane</keyword>
<dbReference type="GO" id="GO:0034707">
    <property type="term" value="C:chloride channel complex"/>
    <property type="evidence" value="ECO:0007669"/>
    <property type="project" value="UniProtKB-KW"/>
</dbReference>
<proteinExistence type="predicted"/>
<name>A0A1I3G1P6_SELRU</name>
<feature type="transmembrane region" description="Helical" evidence="10">
    <location>
        <begin position="274"/>
        <end position="292"/>
    </location>
</feature>
<keyword evidence="5" id="KW-0406">Ion transport</keyword>
<feature type="transmembrane region" description="Helical" evidence="10">
    <location>
        <begin position="63"/>
        <end position="80"/>
    </location>
</feature>
<evidence type="ECO:0000256" key="7">
    <source>
        <dbReference type="ARBA" id="ARBA00023173"/>
    </source>
</evidence>
<dbReference type="Pfam" id="PF02080">
    <property type="entry name" value="TrkA_C"/>
    <property type="match status" value="1"/>
</dbReference>
<feature type="transmembrane region" description="Helical" evidence="10">
    <location>
        <begin position="20"/>
        <end position="43"/>
    </location>
</feature>
<evidence type="ECO:0000313" key="12">
    <source>
        <dbReference type="EMBL" id="SFI17347.1"/>
    </source>
</evidence>
<dbReference type="PRINTS" id="PR00762">
    <property type="entry name" value="CLCHANNEL"/>
</dbReference>
<feature type="transmembrane region" description="Helical" evidence="10">
    <location>
        <begin position="160"/>
        <end position="183"/>
    </location>
</feature>
<dbReference type="AlphaFoldDB" id="A0A1I3G1P6"/>
<keyword evidence="7" id="KW-0869">Chloride channel</keyword>
<dbReference type="Gene3D" id="1.10.3080.10">
    <property type="entry name" value="Clc chloride channel"/>
    <property type="match status" value="1"/>
</dbReference>
<dbReference type="OrthoDB" id="9812438at2"/>
<dbReference type="PROSITE" id="PS51202">
    <property type="entry name" value="RCK_C"/>
    <property type="match status" value="1"/>
</dbReference>
<dbReference type="GO" id="GO:0008324">
    <property type="term" value="F:monoatomic cation transmembrane transporter activity"/>
    <property type="evidence" value="ECO:0007669"/>
    <property type="project" value="InterPro"/>
</dbReference>
<evidence type="ECO:0000256" key="2">
    <source>
        <dbReference type="ARBA" id="ARBA00022448"/>
    </source>
</evidence>
<gene>
    <name evidence="12" type="ORF">SAMN04487861_1194</name>
</gene>
<feature type="transmembrane region" description="Helical" evidence="10">
    <location>
        <begin position="195"/>
        <end position="214"/>
    </location>
</feature>
<dbReference type="Proteomes" id="UP000183639">
    <property type="component" value="Unassembled WGS sequence"/>
</dbReference>
<evidence type="ECO:0000256" key="4">
    <source>
        <dbReference type="ARBA" id="ARBA00022989"/>
    </source>
</evidence>
<feature type="domain" description="RCK C-terminal" evidence="11">
    <location>
        <begin position="436"/>
        <end position="517"/>
    </location>
</feature>
<keyword evidence="4 10" id="KW-1133">Transmembrane helix</keyword>
<protein>
    <submittedName>
        <fullName evidence="12">H+/Cl-antiporter ClcA</fullName>
    </submittedName>
</protein>
<evidence type="ECO:0000256" key="10">
    <source>
        <dbReference type="SAM" id="Phobius"/>
    </source>
</evidence>
<dbReference type="PANTHER" id="PTHR43427">
    <property type="entry name" value="CHLORIDE CHANNEL PROTEIN CLC-E"/>
    <property type="match status" value="1"/>
</dbReference>
<dbReference type="InterPro" id="IPR006037">
    <property type="entry name" value="RCK_C"/>
</dbReference>
<organism evidence="12 13">
    <name type="scientific">Selenomonas ruminantium</name>
    <dbReference type="NCBI Taxonomy" id="971"/>
    <lineage>
        <taxon>Bacteria</taxon>
        <taxon>Bacillati</taxon>
        <taxon>Bacillota</taxon>
        <taxon>Negativicutes</taxon>
        <taxon>Selenomonadales</taxon>
        <taxon>Selenomonadaceae</taxon>
        <taxon>Selenomonas</taxon>
    </lineage>
</organism>
<evidence type="ECO:0000256" key="3">
    <source>
        <dbReference type="ARBA" id="ARBA00022692"/>
    </source>
</evidence>
<dbReference type="InterPro" id="IPR050368">
    <property type="entry name" value="ClC-type_chloride_channel"/>
</dbReference>
<evidence type="ECO:0000256" key="8">
    <source>
        <dbReference type="ARBA" id="ARBA00023214"/>
    </source>
</evidence>
<dbReference type="Pfam" id="PF00654">
    <property type="entry name" value="Voltage_CLC"/>
    <property type="match status" value="1"/>
</dbReference>
<evidence type="ECO:0000313" key="13">
    <source>
        <dbReference type="Proteomes" id="UP000183639"/>
    </source>
</evidence>
<dbReference type="CDD" id="cd01031">
    <property type="entry name" value="EriC"/>
    <property type="match status" value="1"/>
</dbReference>
<keyword evidence="8" id="KW-0868">Chloride</keyword>
<accession>A0A1I3G1P6</accession>
<dbReference type="InterPro" id="IPR001807">
    <property type="entry name" value="ClC"/>
</dbReference>
<dbReference type="SUPFAM" id="SSF81340">
    <property type="entry name" value="Clc chloride channel"/>
    <property type="match status" value="1"/>
</dbReference>
<sequence>MTNKIETAMRIFTEPRHFKLRLFLEGNIIGIFTGLTIALFRYLLELSEDYTPLIYGWLRNDPAWLPVWIFALLVVGWLLYRIVQKDGMTSGSGIPQLKGMLLGRMDMDWARVLVLKFTGAVLGIGAGLSLGREGPSVQLGACIGQGVGRVTKRSFAENHYLLTAGAGAGLAAAFNAPLAGVIFCLEELTKNFSPFVLMGSIAAAVTATTVTQYFFGMEPVFHMGEIPVVATGSIYALLIALGAFVGLLGLAFNRMLTRSLDGYDKARLPHWAKPMVPLLLACVLGFALPQVLGGGSRLVDALVVTDYSLLFLVILLLGKFFFTMVCFGSGVPGGIFLPMLVLGSVGGAIFAKLAVAAGVMEPVWTVNCIIFGMAAYFAAVVKSPVTGAVLIMEMTGSFDHMLALILVSMTAYLVADLTNSEPVYDMLLNRSLALRTRIETAVRRHRIMSELIVGMGSQLDGALVREICWPAGSLLVNVRRGGEELAPNGSLQLREGDYLYVLSDDVHRAALESLALEKSS</sequence>
<feature type="transmembrane region" description="Helical" evidence="10">
    <location>
        <begin position="363"/>
        <end position="385"/>
    </location>
</feature>
<keyword evidence="2" id="KW-0813">Transport</keyword>
<evidence type="ECO:0000256" key="5">
    <source>
        <dbReference type="ARBA" id="ARBA00023065"/>
    </source>
</evidence>
<dbReference type="SUPFAM" id="SSF116726">
    <property type="entry name" value="TrkA C-terminal domain-like"/>
    <property type="match status" value="1"/>
</dbReference>
<dbReference type="EMBL" id="FOQK01000019">
    <property type="protein sequence ID" value="SFI17347.1"/>
    <property type="molecule type" value="Genomic_DNA"/>
</dbReference>
<feature type="transmembrane region" description="Helical" evidence="10">
    <location>
        <begin position="307"/>
        <end position="328"/>
    </location>
</feature>
<evidence type="ECO:0000256" key="9">
    <source>
        <dbReference type="ARBA" id="ARBA00023303"/>
    </source>
</evidence>
<reference evidence="12 13" key="1">
    <citation type="submission" date="2016-10" db="EMBL/GenBank/DDBJ databases">
        <authorList>
            <person name="de Groot N.N."/>
        </authorList>
    </citation>
    <scope>NUCLEOTIDE SEQUENCE [LARGE SCALE GENOMIC DNA]</scope>
    <source>
        <strain evidence="12 13">Z108</strain>
    </source>
</reference>
<feature type="transmembrane region" description="Helical" evidence="10">
    <location>
        <begin position="234"/>
        <end position="253"/>
    </location>
</feature>
<dbReference type="GO" id="GO:0006813">
    <property type="term" value="P:potassium ion transport"/>
    <property type="evidence" value="ECO:0007669"/>
    <property type="project" value="InterPro"/>
</dbReference>
<dbReference type="InterPro" id="IPR014743">
    <property type="entry name" value="Cl-channel_core"/>
</dbReference>
<dbReference type="GO" id="GO:0005254">
    <property type="term" value="F:chloride channel activity"/>
    <property type="evidence" value="ECO:0007669"/>
    <property type="project" value="UniProtKB-KW"/>
</dbReference>
<dbReference type="PANTHER" id="PTHR43427:SF6">
    <property type="entry name" value="CHLORIDE CHANNEL PROTEIN CLC-E"/>
    <property type="match status" value="1"/>
</dbReference>
<dbReference type="Gene3D" id="3.30.70.1450">
    <property type="entry name" value="Regulator of K+ conductance, C-terminal domain"/>
    <property type="match status" value="1"/>
</dbReference>
<feature type="transmembrane region" description="Helical" evidence="10">
    <location>
        <begin position="335"/>
        <end position="357"/>
    </location>
</feature>
<feature type="transmembrane region" description="Helical" evidence="10">
    <location>
        <begin position="109"/>
        <end position="130"/>
    </location>
</feature>
<comment type="subcellular location">
    <subcellularLocation>
        <location evidence="1">Membrane</location>
        <topology evidence="1">Multi-pass membrane protein</topology>
    </subcellularLocation>
</comment>
<dbReference type="InterPro" id="IPR036721">
    <property type="entry name" value="RCK_C_sf"/>
</dbReference>
<keyword evidence="9" id="KW-0407">Ion channel</keyword>